<dbReference type="EMBL" id="RJVG01000001">
    <property type="protein sequence ID" value="ROR31510.1"/>
    <property type="molecule type" value="Genomic_DNA"/>
</dbReference>
<organism evidence="2 3">
    <name type="scientific">Mobilisporobacter senegalensis</name>
    <dbReference type="NCBI Taxonomy" id="1329262"/>
    <lineage>
        <taxon>Bacteria</taxon>
        <taxon>Bacillati</taxon>
        <taxon>Bacillota</taxon>
        <taxon>Clostridia</taxon>
        <taxon>Lachnospirales</taxon>
        <taxon>Lachnospiraceae</taxon>
        <taxon>Mobilisporobacter</taxon>
    </lineage>
</organism>
<dbReference type="InterPro" id="IPR016732">
    <property type="entry name" value="UCP018688"/>
</dbReference>
<reference evidence="2 3" key="1">
    <citation type="submission" date="2018-11" db="EMBL/GenBank/DDBJ databases">
        <title>Genomic Encyclopedia of Type Strains, Phase IV (KMG-IV): sequencing the most valuable type-strain genomes for metagenomic binning, comparative biology and taxonomic classification.</title>
        <authorList>
            <person name="Goeker M."/>
        </authorList>
    </citation>
    <scope>NUCLEOTIDE SEQUENCE [LARGE SCALE GENOMIC DNA]</scope>
    <source>
        <strain evidence="2 3">DSM 26537</strain>
    </source>
</reference>
<dbReference type="RefSeq" id="WP_123607608.1">
    <property type="nucleotide sequence ID" value="NZ_RJVG01000001.1"/>
</dbReference>
<gene>
    <name evidence="2" type="ORF">EDD66_101127</name>
</gene>
<evidence type="ECO:0000313" key="3">
    <source>
        <dbReference type="Proteomes" id="UP000273083"/>
    </source>
</evidence>
<keyword evidence="3" id="KW-1185">Reference proteome</keyword>
<feature type="domain" description="Phosphatidylglycerol lysyltransferase C-terminal" evidence="1">
    <location>
        <begin position="27"/>
        <end position="301"/>
    </location>
</feature>
<dbReference type="SUPFAM" id="SSF55729">
    <property type="entry name" value="Acyl-CoA N-acyltransferases (Nat)"/>
    <property type="match status" value="2"/>
</dbReference>
<evidence type="ECO:0000259" key="1">
    <source>
        <dbReference type="Pfam" id="PF09924"/>
    </source>
</evidence>
<sequence length="306" mass="36480">MNLEFKTLDAKSMEEFKHYSAMRDIYMSEGTFINQFIWSNFYKTKYYVNEKYLFFLMKINKQPATMIPFCKKEDILDAFLEMKRYFNEELHLPLKIYNIDKPTLEVLQESKEFNEEFKVIPSRDTSDYMYDGDKLRSLSGRALHKKKNHLNNFLKTYDGRYEYKTLNCEHIDAIKEFHLKWLEKRQIVDERNLIESEETGVFKIFENCSLLDSKMGGIYVDGKLSAYSIGSYSPYTNCAFIHIEKANTTMNGLYNFINQQFLIHEFPDAKLVNREDDLGHEGLRQSKMSYNPIYLVDKFHAFQKNE</sequence>
<dbReference type="Gene3D" id="3.40.630.30">
    <property type="match status" value="1"/>
</dbReference>
<proteinExistence type="predicted"/>
<dbReference type="Pfam" id="PF09924">
    <property type="entry name" value="LPG_synthase_C"/>
    <property type="match status" value="1"/>
</dbReference>
<dbReference type="OrthoDB" id="9765580at2"/>
<comment type="caution">
    <text evidence="2">The sequence shown here is derived from an EMBL/GenBank/DDBJ whole genome shotgun (WGS) entry which is preliminary data.</text>
</comment>
<dbReference type="InterPro" id="IPR024320">
    <property type="entry name" value="LPG_synthase_C"/>
</dbReference>
<dbReference type="AlphaFoldDB" id="A0A3N1XY48"/>
<dbReference type="PANTHER" id="PTHR41373:SF1">
    <property type="entry name" value="PHOSPHATIDYLGLYCEROL LYSYLTRANSFERASE C-TERMINAL DOMAIN-CONTAINING PROTEIN"/>
    <property type="match status" value="1"/>
</dbReference>
<dbReference type="Proteomes" id="UP000273083">
    <property type="component" value="Unassembled WGS sequence"/>
</dbReference>
<accession>A0A3N1XY48</accession>
<dbReference type="InterPro" id="IPR016181">
    <property type="entry name" value="Acyl_CoA_acyltransferase"/>
</dbReference>
<dbReference type="PIRSF" id="PIRSF018688">
    <property type="entry name" value="UCP018688"/>
    <property type="match status" value="1"/>
</dbReference>
<dbReference type="PANTHER" id="PTHR41373">
    <property type="entry name" value="DUF2156 DOMAIN-CONTAINING PROTEIN"/>
    <property type="match status" value="1"/>
</dbReference>
<name>A0A3N1XY48_9FIRM</name>
<evidence type="ECO:0000313" key="2">
    <source>
        <dbReference type="EMBL" id="ROR31510.1"/>
    </source>
</evidence>
<protein>
    <recommendedName>
        <fullName evidence="1">Phosphatidylglycerol lysyltransferase C-terminal domain-containing protein</fullName>
    </recommendedName>
</protein>